<keyword evidence="3 10" id="KW-0812">Transmembrane</keyword>
<feature type="domain" description="G-protein coupled receptors family 1 profile" evidence="11">
    <location>
        <begin position="44"/>
        <end position="359"/>
    </location>
</feature>
<organism evidence="12 13">
    <name type="scientific">Plakobranchus ocellatus</name>
    <dbReference type="NCBI Taxonomy" id="259542"/>
    <lineage>
        <taxon>Eukaryota</taxon>
        <taxon>Metazoa</taxon>
        <taxon>Spiralia</taxon>
        <taxon>Lophotrochozoa</taxon>
        <taxon>Mollusca</taxon>
        <taxon>Gastropoda</taxon>
        <taxon>Heterobranchia</taxon>
        <taxon>Euthyneura</taxon>
        <taxon>Panpulmonata</taxon>
        <taxon>Sacoglossa</taxon>
        <taxon>Placobranchoidea</taxon>
        <taxon>Plakobranchidae</taxon>
        <taxon>Plakobranchus</taxon>
    </lineage>
</organism>
<keyword evidence="2" id="KW-1003">Cell membrane</keyword>
<dbReference type="Proteomes" id="UP000735302">
    <property type="component" value="Unassembled WGS sequence"/>
</dbReference>
<dbReference type="Gene3D" id="1.20.1070.10">
    <property type="entry name" value="Rhodopsin 7-helix transmembrane proteins"/>
    <property type="match status" value="1"/>
</dbReference>
<gene>
    <name evidence="12" type="ORF">PoB_005178400</name>
</gene>
<feature type="transmembrane region" description="Helical" evidence="10">
    <location>
        <begin position="146"/>
        <end position="166"/>
    </location>
</feature>
<evidence type="ECO:0000313" key="12">
    <source>
        <dbReference type="EMBL" id="GFO25279.1"/>
    </source>
</evidence>
<name>A0AAV4BYH1_9GAST</name>
<dbReference type="InterPro" id="IPR017452">
    <property type="entry name" value="GPCR_Rhodpsn_7TM"/>
</dbReference>
<dbReference type="SUPFAM" id="SSF81321">
    <property type="entry name" value="Family A G protein-coupled receptor-like"/>
    <property type="match status" value="1"/>
</dbReference>
<dbReference type="EMBL" id="BLXT01005746">
    <property type="protein sequence ID" value="GFO25279.1"/>
    <property type="molecule type" value="Genomic_DNA"/>
</dbReference>
<feature type="compositionally biased region" description="Basic and acidic residues" evidence="9">
    <location>
        <begin position="242"/>
        <end position="256"/>
    </location>
</feature>
<evidence type="ECO:0000256" key="7">
    <source>
        <dbReference type="ARBA" id="ARBA00023170"/>
    </source>
</evidence>
<comment type="subcellular location">
    <subcellularLocation>
        <location evidence="1">Cell membrane</location>
        <topology evidence="1">Multi-pass membrane protein</topology>
    </subcellularLocation>
</comment>
<dbReference type="Pfam" id="PF00001">
    <property type="entry name" value="7tm_1"/>
    <property type="match status" value="1"/>
</dbReference>
<keyword evidence="7 12" id="KW-0675">Receptor</keyword>
<keyword evidence="8" id="KW-0807">Transducer</keyword>
<evidence type="ECO:0000256" key="2">
    <source>
        <dbReference type="ARBA" id="ARBA00022475"/>
    </source>
</evidence>
<protein>
    <submittedName>
        <fullName evidence="12">Chemosensory receptor c</fullName>
    </submittedName>
</protein>
<evidence type="ECO:0000259" key="11">
    <source>
        <dbReference type="PROSITE" id="PS50262"/>
    </source>
</evidence>
<reference evidence="12 13" key="1">
    <citation type="journal article" date="2021" name="Elife">
        <title>Chloroplast acquisition without the gene transfer in kleptoplastic sea slugs, Plakobranchus ocellatus.</title>
        <authorList>
            <person name="Maeda T."/>
            <person name="Takahashi S."/>
            <person name="Yoshida T."/>
            <person name="Shimamura S."/>
            <person name="Takaki Y."/>
            <person name="Nagai Y."/>
            <person name="Toyoda A."/>
            <person name="Suzuki Y."/>
            <person name="Arimoto A."/>
            <person name="Ishii H."/>
            <person name="Satoh N."/>
            <person name="Nishiyama T."/>
            <person name="Hasebe M."/>
            <person name="Maruyama T."/>
            <person name="Minagawa J."/>
            <person name="Obokata J."/>
            <person name="Shigenobu S."/>
        </authorList>
    </citation>
    <scope>NUCLEOTIDE SEQUENCE [LARGE SCALE GENOMIC DNA]</scope>
</reference>
<keyword evidence="4 10" id="KW-1133">Transmembrane helix</keyword>
<dbReference type="InterPro" id="IPR000276">
    <property type="entry name" value="GPCR_Rhodpsn"/>
</dbReference>
<dbReference type="InterPro" id="IPR050569">
    <property type="entry name" value="TAAR"/>
</dbReference>
<feature type="transmembrane region" description="Helical" evidence="10">
    <location>
        <begin position="105"/>
        <end position="125"/>
    </location>
</feature>
<keyword evidence="6 10" id="KW-0472">Membrane</keyword>
<evidence type="ECO:0000256" key="8">
    <source>
        <dbReference type="ARBA" id="ARBA00023224"/>
    </source>
</evidence>
<accession>A0AAV4BYH1</accession>
<dbReference type="PANTHER" id="PTHR24249">
    <property type="entry name" value="HISTAMINE RECEPTOR-RELATED G-PROTEIN COUPLED RECEPTOR"/>
    <property type="match status" value="1"/>
</dbReference>
<feature type="transmembrane region" description="Helical" evidence="10">
    <location>
        <begin position="340"/>
        <end position="362"/>
    </location>
</feature>
<feature type="transmembrane region" description="Helical" evidence="10">
    <location>
        <begin position="22"/>
        <end position="47"/>
    </location>
</feature>
<sequence length="380" mass="43052">MNATIQANTRNFQEVQILSDEVYLYIAFMLWSLIVIIGLHAVCANILNILTFYTIGLIDSVSACFFCLSVTDLLSMTTLLYCACTALYSLISPAGHWVIPFNFLIFRLLYTSIDISAAITTYIAIQRAVCVAFPFFARNFFTRNKSLAVITALVVIFLACTLPSVASMRLLLVTDPQTNSSILRLYFTSTFTPADQFFTFFVKIGFLFTEQVVMGTCLIVTAYGIVSSRKLRVLSSLQPSADKSKPDNEDRTKETKAPGNVLRPGEHNDESKIQNRQVIPELNERQKKRLKKEIRAIKQSVIVVLIHIICVTPRMTLSIVNLVEPRFTDRGQNRNLFDATYLGLNVNDCINALVNFFVYFRFNGAFRTTVKSVMRREKRQ</sequence>
<dbReference type="AlphaFoldDB" id="A0AAV4BYH1"/>
<dbReference type="PROSITE" id="PS50262">
    <property type="entry name" value="G_PROTEIN_RECEP_F1_2"/>
    <property type="match status" value="1"/>
</dbReference>
<proteinExistence type="predicted"/>
<keyword evidence="13" id="KW-1185">Reference proteome</keyword>
<evidence type="ECO:0000256" key="1">
    <source>
        <dbReference type="ARBA" id="ARBA00004651"/>
    </source>
</evidence>
<comment type="caution">
    <text evidence="12">The sequence shown here is derived from an EMBL/GenBank/DDBJ whole genome shotgun (WGS) entry which is preliminary data.</text>
</comment>
<feature type="transmembrane region" description="Helical" evidence="10">
    <location>
        <begin position="78"/>
        <end position="99"/>
    </location>
</feature>
<feature type="transmembrane region" description="Helical" evidence="10">
    <location>
        <begin position="296"/>
        <end position="320"/>
    </location>
</feature>
<keyword evidence="5" id="KW-0297">G-protein coupled receptor</keyword>
<evidence type="ECO:0000256" key="10">
    <source>
        <dbReference type="SAM" id="Phobius"/>
    </source>
</evidence>
<feature type="transmembrane region" description="Helical" evidence="10">
    <location>
        <begin position="53"/>
        <end position="71"/>
    </location>
</feature>
<evidence type="ECO:0000256" key="3">
    <source>
        <dbReference type="ARBA" id="ARBA00022692"/>
    </source>
</evidence>
<evidence type="ECO:0000256" key="6">
    <source>
        <dbReference type="ARBA" id="ARBA00023136"/>
    </source>
</evidence>
<evidence type="ECO:0000256" key="9">
    <source>
        <dbReference type="SAM" id="MobiDB-lite"/>
    </source>
</evidence>
<dbReference type="GO" id="GO:0005886">
    <property type="term" value="C:plasma membrane"/>
    <property type="evidence" value="ECO:0007669"/>
    <property type="project" value="UniProtKB-SubCell"/>
</dbReference>
<evidence type="ECO:0000256" key="4">
    <source>
        <dbReference type="ARBA" id="ARBA00022989"/>
    </source>
</evidence>
<evidence type="ECO:0000256" key="5">
    <source>
        <dbReference type="ARBA" id="ARBA00023040"/>
    </source>
</evidence>
<feature type="region of interest" description="Disordered" evidence="9">
    <location>
        <begin position="237"/>
        <end position="270"/>
    </location>
</feature>
<dbReference type="GO" id="GO:0004930">
    <property type="term" value="F:G protein-coupled receptor activity"/>
    <property type="evidence" value="ECO:0007669"/>
    <property type="project" value="UniProtKB-KW"/>
</dbReference>
<feature type="transmembrane region" description="Helical" evidence="10">
    <location>
        <begin position="200"/>
        <end position="226"/>
    </location>
</feature>
<evidence type="ECO:0000313" key="13">
    <source>
        <dbReference type="Proteomes" id="UP000735302"/>
    </source>
</evidence>